<dbReference type="InterPro" id="IPR012947">
    <property type="entry name" value="tRNA_SAD"/>
</dbReference>
<comment type="catalytic activity">
    <reaction evidence="11">
        <text>tRNA(Ala) + L-alanine + ATP = L-alanyl-tRNA(Ala) + AMP + diphosphate</text>
        <dbReference type="Rhea" id="RHEA:12540"/>
        <dbReference type="Rhea" id="RHEA-COMP:9657"/>
        <dbReference type="Rhea" id="RHEA-COMP:9923"/>
        <dbReference type="ChEBI" id="CHEBI:30616"/>
        <dbReference type="ChEBI" id="CHEBI:33019"/>
        <dbReference type="ChEBI" id="CHEBI:57972"/>
        <dbReference type="ChEBI" id="CHEBI:78442"/>
        <dbReference type="ChEBI" id="CHEBI:78497"/>
        <dbReference type="ChEBI" id="CHEBI:456215"/>
        <dbReference type="EC" id="6.1.1.7"/>
    </reaction>
</comment>
<dbReference type="SMART" id="SM00863">
    <property type="entry name" value="tRNA_SAD"/>
    <property type="match status" value="1"/>
</dbReference>
<proteinExistence type="inferred from homology"/>
<dbReference type="PROSITE" id="PS50860">
    <property type="entry name" value="AA_TRNA_LIGASE_II_ALA"/>
    <property type="match status" value="1"/>
</dbReference>
<dbReference type="InterPro" id="IPR023033">
    <property type="entry name" value="Ala_tRNA_ligase_euk/bac"/>
</dbReference>
<dbReference type="KEGG" id="nri:NRI_0152"/>
<dbReference type="GO" id="GO:0004813">
    <property type="term" value="F:alanine-tRNA ligase activity"/>
    <property type="evidence" value="ECO:0007669"/>
    <property type="project" value="UniProtKB-UniRule"/>
</dbReference>
<keyword evidence="5 11" id="KW-0547">Nucleotide-binding</keyword>
<sequence>MIDGLRKKFIDFFVKNGHTHLPSASLVPKDDPSLMFVNAGMVPFKEYFADVKKAPFSSIVTAQKCVRAGGKHNDLENVGFTKRHHTFFEMLGNFSFGCYFKERAIELAWKFVTEELKLSKEKLYITVYHEDDEAFEIWDKLTGFGERKIKRISTSDNFWQMGDIGPCGPCSEIFYDHGEHLSGDIPEDNKDPGERCVEIWNLVFMQYIRKQSGELARMECPCIDTGMGLERVAAILEGTDDNYKTKLFEAIVKESQKVTGNKDNQAAHKVIADHLRSASFLIADGVLPGNTGREYVLRRIIRRAVRYSHVLGFDTVLLPKLFWVLEECMGSYYQELTRAKNLILDTLTLEEESFRNTLKSGMKLLEEVSSSMKGGDTLSGDIAFTLYDTHGFPLDITIDVLKEKKISVDEERFAERMKMQRLLAQASRMNDTAQTSSYEVKAVFLEHGKTPFIGYENFTGLALILAITEKEGSNELTIILDQTIFYPESGGQESDQGIIEGENTTLKVEKVYKSTEGVILHECKIIKGQAISRGEKVNLKIDINRRNSLARNHSATHVLHHVLRKRLGTHVSQRGSLVTPNRLRFDFSHSQPITEEELSKIEDCINLMIWDDHPVITEVKKTDDAIRDGAIGLFGEKYDDTVRVVSIGEAVELCGGTHVKKSSSIGLVKILSASSVAHGVRRIEAVTHLTALQYMREEIQAQLYQLNEHQSKLKTMQKSHQKEITSVYQSIVANAEAQTERYGSVEIVTKNVQGISREILLSLASGIRPRTGVLIIHTELSEALYLLIILDKEICKNISFIDSMKERIGKSHGKVTPSVPYVIQATFPEKEDLDRCLKNLSKLVASTF</sequence>
<dbReference type="GO" id="GO:0008270">
    <property type="term" value="F:zinc ion binding"/>
    <property type="evidence" value="ECO:0007669"/>
    <property type="project" value="UniProtKB-UniRule"/>
</dbReference>
<dbReference type="InterPro" id="IPR009000">
    <property type="entry name" value="Transl_B-barrel_sf"/>
</dbReference>
<comment type="similarity">
    <text evidence="1 11">Belongs to the class-II aminoacyl-tRNA synthetase family.</text>
</comment>
<keyword evidence="6 11" id="KW-0862">Zinc</keyword>
<evidence type="ECO:0000256" key="8">
    <source>
        <dbReference type="ARBA" id="ARBA00022884"/>
    </source>
</evidence>
<evidence type="ECO:0000256" key="9">
    <source>
        <dbReference type="ARBA" id="ARBA00022917"/>
    </source>
</evidence>
<dbReference type="GO" id="GO:0005524">
    <property type="term" value="F:ATP binding"/>
    <property type="evidence" value="ECO:0007669"/>
    <property type="project" value="UniProtKB-UniRule"/>
</dbReference>
<comment type="subcellular location">
    <subcellularLocation>
        <location evidence="11">Cytoplasm</location>
    </subcellularLocation>
</comment>
<dbReference type="InterPro" id="IPR002318">
    <property type="entry name" value="Ala-tRNA-lgiase_IIc"/>
</dbReference>
<dbReference type="Pfam" id="PF07973">
    <property type="entry name" value="tRNA_SAD"/>
    <property type="match status" value="1"/>
</dbReference>
<keyword evidence="9 11" id="KW-0648">Protein biosynthesis</keyword>
<comment type="cofactor">
    <cofactor evidence="11">
        <name>Zn(2+)</name>
        <dbReference type="ChEBI" id="CHEBI:29105"/>
    </cofactor>
    <text evidence="11">Binds 1 zinc ion per subunit.</text>
</comment>
<keyword evidence="10 11" id="KW-0030">Aminoacyl-tRNA synthetase</keyword>
<dbReference type="EMBL" id="CP001431">
    <property type="protein sequence ID" value="ACT69148.1"/>
    <property type="molecule type" value="Genomic_DNA"/>
</dbReference>
<organism evidence="13 14">
    <name type="scientific">Neorickettsia risticii (strain Illinois)</name>
    <dbReference type="NCBI Taxonomy" id="434131"/>
    <lineage>
        <taxon>Bacteria</taxon>
        <taxon>Pseudomonadati</taxon>
        <taxon>Pseudomonadota</taxon>
        <taxon>Alphaproteobacteria</taxon>
        <taxon>Rickettsiales</taxon>
        <taxon>Anaplasmataceae</taxon>
        <taxon>Neorickettsia</taxon>
    </lineage>
</organism>
<dbReference type="PANTHER" id="PTHR11777">
    <property type="entry name" value="ALANYL-TRNA SYNTHETASE"/>
    <property type="match status" value="1"/>
</dbReference>
<dbReference type="InterPro" id="IPR018162">
    <property type="entry name" value="Ala-tRNA-ligase_IIc_anticod-bd"/>
</dbReference>
<dbReference type="GO" id="GO:0006419">
    <property type="term" value="P:alanyl-tRNA aminoacylation"/>
    <property type="evidence" value="ECO:0007669"/>
    <property type="project" value="UniProtKB-UniRule"/>
</dbReference>
<dbReference type="GO" id="GO:0005829">
    <property type="term" value="C:cytosol"/>
    <property type="evidence" value="ECO:0007669"/>
    <property type="project" value="TreeGrafter"/>
</dbReference>
<keyword evidence="8 11" id="KW-0694">RNA-binding</keyword>
<evidence type="ECO:0000313" key="14">
    <source>
        <dbReference type="Proteomes" id="UP000001627"/>
    </source>
</evidence>
<evidence type="ECO:0000256" key="3">
    <source>
        <dbReference type="ARBA" id="ARBA00022598"/>
    </source>
</evidence>
<evidence type="ECO:0000256" key="5">
    <source>
        <dbReference type="ARBA" id="ARBA00022741"/>
    </source>
</evidence>
<dbReference type="PRINTS" id="PR00980">
    <property type="entry name" value="TRNASYNTHALA"/>
</dbReference>
<dbReference type="FunFam" id="3.30.980.10:FF:000004">
    <property type="entry name" value="Alanine--tRNA ligase, cytoplasmic"/>
    <property type="match status" value="1"/>
</dbReference>
<feature type="domain" description="Alanyl-transfer RNA synthetases family profile" evidence="12">
    <location>
        <begin position="1"/>
        <end position="697"/>
    </location>
</feature>
<dbReference type="FunFam" id="3.30.930.10:FF:000004">
    <property type="entry name" value="Alanine--tRNA ligase"/>
    <property type="match status" value="1"/>
</dbReference>
<dbReference type="Gene3D" id="2.40.30.130">
    <property type="match status" value="1"/>
</dbReference>
<gene>
    <name evidence="11 13" type="primary">alaS</name>
    <name evidence="13" type="ordered locus">NRI_0152</name>
</gene>
<keyword evidence="11" id="KW-0963">Cytoplasm</keyword>
<accession>C6V432</accession>
<keyword evidence="14" id="KW-1185">Reference proteome</keyword>
<evidence type="ECO:0000259" key="12">
    <source>
        <dbReference type="PROSITE" id="PS50860"/>
    </source>
</evidence>
<dbReference type="InterPro" id="IPR050058">
    <property type="entry name" value="Ala-tRNA_ligase"/>
</dbReference>
<reference evidence="13 14" key="1">
    <citation type="journal article" date="2009" name="Nucleic Acids Res.">
        <title>Analysis of complete genome sequence of Neorickettsia risticii: causative agent of Potomac horse fever.</title>
        <authorList>
            <person name="Lin M."/>
            <person name="Zhang C."/>
            <person name="Gibson K."/>
            <person name="Rikihisa Y."/>
        </authorList>
    </citation>
    <scope>NUCLEOTIDE SEQUENCE [LARGE SCALE GENOMIC DNA]</scope>
    <source>
        <strain evidence="13 14">Illinois</strain>
    </source>
</reference>
<feature type="binding site" evidence="11">
    <location>
        <position position="654"/>
    </location>
    <ligand>
        <name>Zn(2+)</name>
        <dbReference type="ChEBI" id="CHEBI:29105"/>
    </ligand>
</feature>
<dbReference type="Proteomes" id="UP000001627">
    <property type="component" value="Chromosome"/>
</dbReference>
<evidence type="ECO:0000256" key="10">
    <source>
        <dbReference type="ARBA" id="ARBA00023146"/>
    </source>
</evidence>
<feature type="binding site" evidence="11">
    <location>
        <position position="658"/>
    </location>
    <ligand>
        <name>Zn(2+)</name>
        <dbReference type="ChEBI" id="CHEBI:29105"/>
    </ligand>
</feature>
<dbReference type="HOGENOM" id="CLU_004485_1_1_5"/>
<protein>
    <recommendedName>
        <fullName evidence="11">Alanine--tRNA ligase</fullName>
        <ecNumber evidence="11">6.1.1.7</ecNumber>
    </recommendedName>
    <alternativeName>
        <fullName evidence="11">Alanyl-tRNA synthetase</fullName>
        <shortName evidence="11">AlaRS</shortName>
    </alternativeName>
</protein>
<dbReference type="SUPFAM" id="SSF50447">
    <property type="entry name" value="Translation proteins"/>
    <property type="match status" value="1"/>
</dbReference>
<feature type="binding site" evidence="11">
    <location>
        <position position="557"/>
    </location>
    <ligand>
        <name>Zn(2+)</name>
        <dbReference type="ChEBI" id="CHEBI:29105"/>
    </ligand>
</feature>
<comment type="domain">
    <text evidence="11">Consists of three domains; the N-terminal catalytic domain, the editing domain and the C-terminal C-Ala domain. The editing domain removes incorrectly charged amino acids, while the C-Ala domain, along with tRNA(Ala), serves as a bridge to cooperatively bring together the editing and aminoacylation centers thus stimulating deacylation of misacylated tRNAs.</text>
</comment>
<dbReference type="HAMAP" id="MF_00036_B">
    <property type="entry name" value="Ala_tRNA_synth_B"/>
    <property type="match status" value="1"/>
</dbReference>
<dbReference type="eggNOG" id="COG0013">
    <property type="taxonomic scope" value="Bacteria"/>
</dbReference>
<dbReference type="EC" id="6.1.1.7" evidence="11"/>
<dbReference type="InterPro" id="IPR045864">
    <property type="entry name" value="aa-tRNA-synth_II/BPL/LPL"/>
</dbReference>
<dbReference type="SUPFAM" id="SSF55681">
    <property type="entry name" value="Class II aaRS and biotin synthetases"/>
    <property type="match status" value="1"/>
</dbReference>
<keyword evidence="2 11" id="KW-0820">tRNA-binding</keyword>
<dbReference type="PANTHER" id="PTHR11777:SF9">
    <property type="entry name" value="ALANINE--TRNA LIGASE, CYTOPLASMIC"/>
    <property type="match status" value="1"/>
</dbReference>
<evidence type="ECO:0000256" key="6">
    <source>
        <dbReference type="ARBA" id="ARBA00022833"/>
    </source>
</evidence>
<feature type="binding site" evidence="11">
    <location>
        <position position="553"/>
    </location>
    <ligand>
        <name>Zn(2+)</name>
        <dbReference type="ChEBI" id="CHEBI:29105"/>
    </ligand>
</feature>
<evidence type="ECO:0000256" key="1">
    <source>
        <dbReference type="ARBA" id="ARBA00008226"/>
    </source>
</evidence>
<keyword evidence="4 11" id="KW-0479">Metal-binding</keyword>
<dbReference type="STRING" id="434131.NRI_0152"/>
<dbReference type="CDD" id="cd00673">
    <property type="entry name" value="AlaRS_core"/>
    <property type="match status" value="1"/>
</dbReference>
<evidence type="ECO:0000313" key="13">
    <source>
        <dbReference type="EMBL" id="ACT69148.1"/>
    </source>
</evidence>
<dbReference type="InterPro" id="IPR018163">
    <property type="entry name" value="Thr/Ala-tRNA-synth_IIc_edit"/>
</dbReference>
<dbReference type="RefSeq" id="WP_015816039.1">
    <property type="nucleotide sequence ID" value="NC_013009.1"/>
</dbReference>
<dbReference type="Pfam" id="PF01411">
    <property type="entry name" value="tRNA-synt_2c"/>
    <property type="match status" value="1"/>
</dbReference>
<evidence type="ECO:0000256" key="11">
    <source>
        <dbReference type="HAMAP-Rule" id="MF_00036"/>
    </source>
</evidence>
<dbReference type="NCBIfam" id="TIGR00344">
    <property type="entry name" value="alaS"/>
    <property type="match status" value="1"/>
</dbReference>
<evidence type="ECO:0000256" key="7">
    <source>
        <dbReference type="ARBA" id="ARBA00022840"/>
    </source>
</evidence>
<dbReference type="InterPro" id="IPR018165">
    <property type="entry name" value="Ala-tRNA-synth_IIc_core"/>
</dbReference>
<keyword evidence="7 11" id="KW-0067">ATP-binding</keyword>
<comment type="function">
    <text evidence="11">Catalyzes the attachment of alanine to tRNA(Ala) in a two-step reaction: alanine is first activated by ATP to form Ala-AMP and then transferred to the acceptor end of tRNA(Ala). Also edits incorrectly charged Ser-tRNA(Ala) and Gly-tRNA(Ala) via its editing domain.</text>
</comment>
<dbReference type="OrthoDB" id="9803884at2"/>
<dbReference type="AlphaFoldDB" id="C6V432"/>
<dbReference type="GO" id="GO:0000049">
    <property type="term" value="F:tRNA binding"/>
    <property type="evidence" value="ECO:0007669"/>
    <property type="project" value="UniProtKB-KW"/>
</dbReference>
<dbReference type="Gene3D" id="3.30.54.20">
    <property type="match status" value="1"/>
</dbReference>
<dbReference type="Gene3D" id="3.30.930.10">
    <property type="entry name" value="Bira Bifunctional Protein, Domain 2"/>
    <property type="match status" value="1"/>
</dbReference>
<name>C6V432_NEORI</name>
<dbReference type="Gene3D" id="3.30.980.10">
    <property type="entry name" value="Threonyl-trna Synthetase, Chain A, domain 2"/>
    <property type="match status" value="1"/>
</dbReference>
<evidence type="ECO:0000256" key="4">
    <source>
        <dbReference type="ARBA" id="ARBA00022723"/>
    </source>
</evidence>
<dbReference type="SUPFAM" id="SSF55186">
    <property type="entry name" value="ThrRS/AlaRS common domain"/>
    <property type="match status" value="1"/>
</dbReference>
<evidence type="ECO:0000256" key="2">
    <source>
        <dbReference type="ARBA" id="ARBA00022555"/>
    </source>
</evidence>
<keyword evidence="3 11" id="KW-0436">Ligase</keyword>
<dbReference type="GO" id="GO:0045892">
    <property type="term" value="P:negative regulation of DNA-templated transcription"/>
    <property type="evidence" value="ECO:0007669"/>
    <property type="project" value="TreeGrafter"/>
</dbReference>
<dbReference type="SUPFAM" id="SSF101353">
    <property type="entry name" value="Putative anticodon-binding domain of alanyl-tRNA synthetase (AlaRS)"/>
    <property type="match status" value="1"/>
</dbReference>
<dbReference type="GO" id="GO:0002161">
    <property type="term" value="F:aminoacyl-tRNA deacylase activity"/>
    <property type="evidence" value="ECO:0007669"/>
    <property type="project" value="TreeGrafter"/>
</dbReference>
<dbReference type="InterPro" id="IPR018164">
    <property type="entry name" value="Ala-tRNA-synth_IIc_N"/>
</dbReference>